<sequence>MYSQKLLHEIEVLPPELQKQVYDFVLFLRNQQRIVQKRTVGEYQDKIVMHEDFDAPLSDDFWLGEK</sequence>
<dbReference type="InterPro" id="IPR018739">
    <property type="entry name" value="DUF2281"/>
</dbReference>
<dbReference type="Pfam" id="PF10047">
    <property type="entry name" value="DUF2281"/>
    <property type="match status" value="1"/>
</dbReference>
<evidence type="ECO:0000313" key="3">
    <source>
        <dbReference type="Proteomes" id="UP000234271"/>
    </source>
</evidence>
<dbReference type="KEGG" id="blep:AL038_00440"/>
<dbReference type="Proteomes" id="UP000234271">
    <property type="component" value="Chromosome"/>
</dbReference>
<dbReference type="AlphaFoldDB" id="A0A2N9YCN2"/>
<feature type="domain" description="DUF2281" evidence="1">
    <location>
        <begin position="5"/>
        <end position="59"/>
    </location>
</feature>
<evidence type="ECO:0000313" key="2">
    <source>
        <dbReference type="EMBL" id="AUI68227.1"/>
    </source>
</evidence>
<dbReference type="RefSeq" id="WP_062147392.1">
    <property type="nucleotide sequence ID" value="NZ_CP012373.2"/>
</dbReference>
<dbReference type="OrthoDB" id="5570017at2"/>
<dbReference type="EMBL" id="CP018889">
    <property type="protein sequence ID" value="AUI68227.1"/>
    <property type="molecule type" value="Genomic_DNA"/>
</dbReference>
<organism evidence="2 3">
    <name type="scientific">Beggiatoa leptomitoformis</name>
    <dbReference type="NCBI Taxonomy" id="288004"/>
    <lineage>
        <taxon>Bacteria</taxon>
        <taxon>Pseudomonadati</taxon>
        <taxon>Pseudomonadota</taxon>
        <taxon>Gammaproteobacteria</taxon>
        <taxon>Thiotrichales</taxon>
        <taxon>Thiotrichaceae</taxon>
        <taxon>Beggiatoa</taxon>
    </lineage>
</organism>
<protein>
    <submittedName>
        <fullName evidence="2">DUF2281 domain-containing protein</fullName>
    </submittedName>
</protein>
<evidence type="ECO:0000259" key="1">
    <source>
        <dbReference type="Pfam" id="PF10047"/>
    </source>
</evidence>
<gene>
    <name evidence="2" type="ORF">BLE401_05605</name>
</gene>
<keyword evidence="3" id="KW-1185">Reference proteome</keyword>
<accession>A0A2N9YCN2</accession>
<reference evidence="3" key="1">
    <citation type="submission" date="2016-12" db="EMBL/GenBank/DDBJ databases">
        <title>Complete Genome Sequence of Beggiatoa leptomitiformis D-401.</title>
        <authorList>
            <person name="Fomenkov A."/>
            <person name="Vincze T."/>
            <person name="Grabovich M."/>
            <person name="Anton B.P."/>
            <person name="Dubinina G."/>
            <person name="Orlova M."/>
            <person name="Belousova E."/>
            <person name="Roberts R.J."/>
        </authorList>
    </citation>
    <scope>NUCLEOTIDE SEQUENCE [LARGE SCALE GENOMIC DNA]</scope>
    <source>
        <strain evidence="3">D-401</strain>
    </source>
</reference>
<proteinExistence type="predicted"/>
<name>A0A2N9YCN2_9GAMM</name>